<dbReference type="InterPro" id="IPR029044">
    <property type="entry name" value="Nucleotide-diphossugar_trans"/>
</dbReference>
<evidence type="ECO:0000313" key="1">
    <source>
        <dbReference type="EMBL" id="EXM38225.1"/>
    </source>
</evidence>
<dbReference type="Gene3D" id="3.40.50.11820">
    <property type="match status" value="1"/>
</dbReference>
<evidence type="ECO:0000313" key="2">
    <source>
        <dbReference type="EMBL" id="EXM39759.1"/>
    </source>
</evidence>
<dbReference type="RefSeq" id="WP_037286794.1">
    <property type="nucleotide sequence ID" value="NZ_JEOB01000002.1"/>
</dbReference>
<gene>
    <name evidence="2" type="ORF">RASY3_08190</name>
    <name evidence="1" type="ORF">RASY3_18575</name>
</gene>
<accession>A0A011WMG9</accession>
<dbReference type="Proteomes" id="UP000021369">
    <property type="component" value="Unassembled WGS sequence"/>
</dbReference>
<dbReference type="OrthoDB" id="9807097at2"/>
<dbReference type="SUPFAM" id="SSF53448">
    <property type="entry name" value="Nucleotide-diphospho-sugar transferases"/>
    <property type="match status" value="1"/>
</dbReference>
<organism evidence="1 3">
    <name type="scientific">Ruminococcus albus SY3</name>
    <dbReference type="NCBI Taxonomy" id="1341156"/>
    <lineage>
        <taxon>Bacteria</taxon>
        <taxon>Bacillati</taxon>
        <taxon>Bacillota</taxon>
        <taxon>Clostridia</taxon>
        <taxon>Eubacteriales</taxon>
        <taxon>Oscillospiraceae</taxon>
        <taxon>Ruminococcus</taxon>
    </lineage>
</organism>
<reference evidence="1 3" key="1">
    <citation type="submission" date="2013-06" db="EMBL/GenBank/DDBJ databases">
        <title>Rumen cellulosomics: divergent fiber-degrading strategies revealed by comparative genome-wide analysis of six Ruminococcal strains.</title>
        <authorList>
            <person name="Dassa B."/>
            <person name="Borovok I."/>
            <person name="Lamed R."/>
            <person name="Flint H."/>
            <person name="Yeoman C.J."/>
            <person name="White B."/>
            <person name="Bayer E.A."/>
        </authorList>
    </citation>
    <scope>NUCLEOTIDE SEQUENCE [LARGE SCALE GENOMIC DNA]</scope>
    <source>
        <strain evidence="1 3">SY3</strain>
    </source>
</reference>
<dbReference type="EMBL" id="JEOB01000002">
    <property type="protein sequence ID" value="EXM39759.1"/>
    <property type="molecule type" value="Genomic_DNA"/>
</dbReference>
<dbReference type="InterPro" id="IPR043149">
    <property type="entry name" value="TagF_N"/>
</dbReference>
<proteinExistence type="predicted"/>
<name>A0A011WMG9_RUMAL</name>
<protein>
    <submittedName>
        <fullName evidence="1">Uncharacterized protein</fullName>
    </submittedName>
</protein>
<sequence length="881" mass="100590">MKLSVLLTVGASDRVALDTVLNIAGQSGELVKDIFLIIAGDFTEDDRKKLYLERSSAFGMTAFINIGGKSEAELLNTFIKYANADYCTVMRAGGKVDPSYFPRLIAALDSDPELHIACGRLAGSGKNTFFPLSVRAAVIDLNKSHNCFPSTFEAVVVRTSFAAEHPFETEAGDFTQQKCMLKALCEEKRFFYDDRLTAWLAEKRISPAQKDMLPENSDKAETYTAIFDNCLIPLTETCKGKDGRLPLFLQHFITAKVMECNDRGLRIKEFPEDERSRVIDTLQKVLRPIEDKVICDVYGIFSANPEEKRLLLGLKHGHENYFPDISYNSDKLFSVQKDIVLFDSTRLFIEIVQLNLYKNNFELDCCFDNIFSERRTKLTAEYAGEEYKLNYDRKGQPIMYFGKKLERQRTFHLSIPLSEERAELCFFILFKGCKYELKTIFRTPGSRIEDGCHESIFPLGNNFFARAENGRLVTLALSEKAQRRAFRGSMKRAAEEGVSFNLRTAYRCTEFWFKNKNIWLFADDTQKGGGAAEDMFRYAMTRHDELYCYYITDRESPAAQRLIEDGYKPLYRGSLLHKLLFLNAQVYVTTVPDILQKNFPGNDDTSYSLTRLSTTTNVFLQNSPEDKPAITKNHRLHDNVRLCFCGTGDYIEELRKPEYGYENTEVLKLTGLTSYDLITDNSSGSDMLLMLAKYVSEEQAPFKDTEFFKRLKELLENEKLKTALNDSGYSLTIAFEGVTNDEAGALPKLEKVTFLTDDFNADELKSRSSLIITDDPEELSAGIMRKPLIYFGTEGKPFGEKADTPEQLADILCGYIENGMNIKEEMSQKADEYLGSARDGCKREIYNTIITYLYDNHEIEGYEDFEVADNYEENNYNEENN</sequence>
<dbReference type="EMBL" id="JEOB01000004">
    <property type="protein sequence ID" value="EXM38225.1"/>
    <property type="molecule type" value="Genomic_DNA"/>
</dbReference>
<dbReference type="PATRIC" id="fig|1341156.4.peg.3305"/>
<keyword evidence="3" id="KW-1185">Reference proteome</keyword>
<dbReference type="AlphaFoldDB" id="A0A011WMG9"/>
<evidence type="ECO:0000313" key="3">
    <source>
        <dbReference type="Proteomes" id="UP000021369"/>
    </source>
</evidence>
<comment type="caution">
    <text evidence="1">The sequence shown here is derived from an EMBL/GenBank/DDBJ whole genome shotgun (WGS) entry which is preliminary data.</text>
</comment>